<dbReference type="RefSeq" id="WP_119147681.1">
    <property type="nucleotide sequence ID" value="NZ_QXJM01000016.1"/>
</dbReference>
<evidence type="ECO:0000313" key="2">
    <source>
        <dbReference type="Proteomes" id="UP000266340"/>
    </source>
</evidence>
<protein>
    <submittedName>
        <fullName evidence="1">Uncharacterized protein</fullName>
    </submittedName>
</protein>
<dbReference type="EMBL" id="QXJM01000016">
    <property type="protein sequence ID" value="RIE05081.1"/>
    <property type="molecule type" value="Genomic_DNA"/>
</dbReference>
<evidence type="ECO:0000313" key="1">
    <source>
        <dbReference type="EMBL" id="RIE05081.1"/>
    </source>
</evidence>
<sequence length="159" mass="17868">MFLTTTLTTAMNNATFPVTVISSAYQPASGQRNLAIANGMMIRRRAGIRRWPSSSPVSDTYRLQRRMAAEAKFLSVYTQVNEEVWTERERSALGVTEEKFGAVLLMNEMLPDPILESALVHELSKFWAGFETPDEATVRLTDKLRQALELDPVLTEDSV</sequence>
<organism evidence="1 2">
    <name type="scientific">Cohnella faecalis</name>
    <dbReference type="NCBI Taxonomy" id="2315694"/>
    <lineage>
        <taxon>Bacteria</taxon>
        <taxon>Bacillati</taxon>
        <taxon>Bacillota</taxon>
        <taxon>Bacilli</taxon>
        <taxon>Bacillales</taxon>
        <taxon>Paenibacillaceae</taxon>
        <taxon>Cohnella</taxon>
    </lineage>
</organism>
<dbReference type="OrthoDB" id="383937at2"/>
<dbReference type="AlphaFoldDB" id="A0A398D0Q6"/>
<keyword evidence="2" id="KW-1185">Reference proteome</keyword>
<accession>A0A398D0Q6</accession>
<gene>
    <name evidence="1" type="ORF">D3H35_02825</name>
</gene>
<proteinExistence type="predicted"/>
<reference evidence="1 2" key="1">
    <citation type="submission" date="2018-09" db="EMBL/GenBank/DDBJ databases">
        <title>Cohnella cavernae sp. nov., isolated from a karst cave.</title>
        <authorList>
            <person name="Zhu H."/>
        </authorList>
    </citation>
    <scope>NUCLEOTIDE SEQUENCE [LARGE SCALE GENOMIC DNA]</scope>
    <source>
        <strain evidence="1 2">K2E09-144</strain>
    </source>
</reference>
<name>A0A398D0Q6_9BACL</name>
<dbReference type="Proteomes" id="UP000266340">
    <property type="component" value="Unassembled WGS sequence"/>
</dbReference>
<comment type="caution">
    <text evidence="1">The sequence shown here is derived from an EMBL/GenBank/DDBJ whole genome shotgun (WGS) entry which is preliminary data.</text>
</comment>